<protein>
    <submittedName>
        <fullName evidence="1">Uncharacterized protein</fullName>
    </submittedName>
</protein>
<reference evidence="1" key="1">
    <citation type="submission" date="2020-11" db="EMBL/GenBank/DDBJ databases">
        <authorList>
            <consortium name="DOE Joint Genome Institute"/>
            <person name="Ahrendt S."/>
            <person name="Riley R."/>
            <person name="Andreopoulos W."/>
            <person name="Labutti K."/>
            <person name="Pangilinan J."/>
            <person name="Ruiz-Duenas F.J."/>
            <person name="Barrasa J.M."/>
            <person name="Sanchez-Garcia M."/>
            <person name="Camarero S."/>
            <person name="Miyauchi S."/>
            <person name="Serrano A."/>
            <person name="Linde D."/>
            <person name="Babiker R."/>
            <person name="Drula E."/>
            <person name="Ayuso-Fernandez I."/>
            <person name="Pacheco R."/>
            <person name="Padilla G."/>
            <person name="Ferreira P."/>
            <person name="Barriuso J."/>
            <person name="Kellner H."/>
            <person name="Castanera R."/>
            <person name="Alfaro M."/>
            <person name="Ramirez L."/>
            <person name="Pisabarro A.G."/>
            <person name="Kuo A."/>
            <person name="Tritt A."/>
            <person name="Lipzen A."/>
            <person name="He G."/>
            <person name="Yan M."/>
            <person name="Ng V."/>
            <person name="Cullen D."/>
            <person name="Martin F."/>
            <person name="Rosso M.-N."/>
            <person name="Henrissat B."/>
            <person name="Hibbett D."/>
            <person name="Martinez A.T."/>
            <person name="Grigoriev I.V."/>
        </authorList>
    </citation>
    <scope>NUCLEOTIDE SEQUENCE</scope>
    <source>
        <strain evidence="1">ATCC 90797</strain>
    </source>
</reference>
<evidence type="ECO:0000313" key="2">
    <source>
        <dbReference type="Proteomes" id="UP000807025"/>
    </source>
</evidence>
<dbReference type="AlphaFoldDB" id="A0A9P5ZJ71"/>
<dbReference type="Proteomes" id="UP000807025">
    <property type="component" value="Unassembled WGS sequence"/>
</dbReference>
<sequence length="224" mass="25150">MFTALCDIRVHVVEVMFASSFGRKTMLKTLEKCVYLTDPFVEYWDYWYGGYGFSAQRQFNRVESTTCVKTIVDVVCMQHWRWDAAIGNGFAAGSWDNNIGNTPLFGPVSISFKDNCEIECLAKNEGSQEEDVDAVIIEGTSLAVKFYEIASFCWISGSMVILMRSSPGIELGLDIIFKARRIWYLNGGGADINTISKWPNYSWTVECWCSGDGAWTGSVNAIDH</sequence>
<organism evidence="1 2">
    <name type="scientific">Pleurotus eryngii</name>
    <name type="common">Boletus of the steppes</name>
    <dbReference type="NCBI Taxonomy" id="5323"/>
    <lineage>
        <taxon>Eukaryota</taxon>
        <taxon>Fungi</taxon>
        <taxon>Dikarya</taxon>
        <taxon>Basidiomycota</taxon>
        <taxon>Agaricomycotina</taxon>
        <taxon>Agaricomycetes</taxon>
        <taxon>Agaricomycetidae</taxon>
        <taxon>Agaricales</taxon>
        <taxon>Pleurotineae</taxon>
        <taxon>Pleurotaceae</taxon>
        <taxon>Pleurotus</taxon>
    </lineage>
</organism>
<name>A0A9P5ZJ71_PLEER</name>
<dbReference type="EMBL" id="MU154788">
    <property type="protein sequence ID" value="KAF9487334.1"/>
    <property type="molecule type" value="Genomic_DNA"/>
</dbReference>
<keyword evidence="2" id="KW-1185">Reference proteome</keyword>
<gene>
    <name evidence="1" type="ORF">BDN71DRAFT_1436932</name>
</gene>
<proteinExistence type="predicted"/>
<accession>A0A9P5ZJ71</accession>
<evidence type="ECO:0000313" key="1">
    <source>
        <dbReference type="EMBL" id="KAF9487334.1"/>
    </source>
</evidence>
<comment type="caution">
    <text evidence="1">The sequence shown here is derived from an EMBL/GenBank/DDBJ whole genome shotgun (WGS) entry which is preliminary data.</text>
</comment>